<dbReference type="EMBL" id="ML992503">
    <property type="protein sequence ID" value="KAF2225761.1"/>
    <property type="molecule type" value="Genomic_DNA"/>
</dbReference>
<keyword evidence="3" id="KW-1133">Transmembrane helix</keyword>
<name>A0A6A6GJB3_9PEZI</name>
<dbReference type="OrthoDB" id="4153866at2759"/>
<gene>
    <name evidence="4" type="ORF">BDZ85DRAFT_258036</name>
</gene>
<evidence type="ECO:0000313" key="5">
    <source>
        <dbReference type="Proteomes" id="UP000799538"/>
    </source>
</evidence>
<dbReference type="AlphaFoldDB" id="A0A6A6GJB3"/>
<dbReference type="PANTHER" id="PTHR31571:SF1">
    <property type="entry name" value="ALTERED INHERITANCE OF MITOCHONDRIA PROTEIN 6"/>
    <property type="match status" value="1"/>
</dbReference>
<dbReference type="GO" id="GO:0008081">
    <property type="term" value="F:phosphoric diester hydrolase activity"/>
    <property type="evidence" value="ECO:0007669"/>
    <property type="project" value="InterPro"/>
</dbReference>
<evidence type="ECO:0000256" key="3">
    <source>
        <dbReference type="SAM" id="Phobius"/>
    </source>
</evidence>
<dbReference type="InterPro" id="IPR017946">
    <property type="entry name" value="PLC-like_Pdiesterase_TIM-brl"/>
</dbReference>
<organism evidence="4 5">
    <name type="scientific">Elsinoe ampelina</name>
    <dbReference type="NCBI Taxonomy" id="302913"/>
    <lineage>
        <taxon>Eukaryota</taxon>
        <taxon>Fungi</taxon>
        <taxon>Dikarya</taxon>
        <taxon>Ascomycota</taxon>
        <taxon>Pezizomycotina</taxon>
        <taxon>Dothideomycetes</taxon>
        <taxon>Dothideomycetidae</taxon>
        <taxon>Myriangiales</taxon>
        <taxon>Elsinoaceae</taxon>
        <taxon>Elsinoe</taxon>
    </lineage>
</organism>
<dbReference type="PANTHER" id="PTHR31571">
    <property type="entry name" value="ALTERED INHERITANCE OF MITOCHONDRIA PROTEIN 6"/>
    <property type="match status" value="1"/>
</dbReference>
<accession>A0A6A6GJB3</accession>
<feature type="transmembrane region" description="Helical" evidence="3">
    <location>
        <begin position="88"/>
        <end position="109"/>
    </location>
</feature>
<comment type="similarity">
    <text evidence="1">Belongs to the AIM6 family.</text>
</comment>
<dbReference type="Proteomes" id="UP000799538">
    <property type="component" value="Unassembled WGS sequence"/>
</dbReference>
<evidence type="ECO:0000313" key="4">
    <source>
        <dbReference type="EMBL" id="KAF2225761.1"/>
    </source>
</evidence>
<evidence type="ECO:0000256" key="1">
    <source>
        <dbReference type="ARBA" id="ARBA00008858"/>
    </source>
</evidence>
<keyword evidence="3" id="KW-0472">Membrane</keyword>
<keyword evidence="3" id="KW-0812">Transmembrane</keyword>
<dbReference type="CDD" id="cd08577">
    <property type="entry name" value="PI-PLCc_GDPD_SF_unchar3"/>
    <property type="match status" value="1"/>
</dbReference>
<proteinExistence type="inferred from homology"/>
<protein>
    <recommendedName>
        <fullName evidence="2">Altered inheritance of mitochondria protein 6</fullName>
    </recommendedName>
</protein>
<sequence length="447" mass="50925">MSPRSPTDTGEHSYMLGPHLETYDRDSFECEAYRDSVSTSSPSSIRRVFNRVIPTLPSPSRTRKTYREALGSPQFAIKNKRRCLGSPVMRALLTIPVVILAFFGLIHLLRVHLGGENLLWGLPDKDEFWPDWGKPGHIGEDIAHYPTDVTRDVVPIPCHSHNDYWRRIPFYEAVHYGCTGVEADVWLKDNDELYVGHNILSLTRNRTFSAMYVNPILEMLEKQNPKTEFGSAVDHGIFDEDPDQTLILLIDFKTDGEETWPVVRDHLAPLRDKNYLSHWNGTHTNYQAITVVATGNAPFNLITANETYRDIFFDAPLDKLALGSDLTDRRRGQGSEGTDDAKPEDFNIGTSFYASTSLRHAVGQVTNGKFTEDQLEIIRGQIKDAHRQGLQARYWDTPAWPVGLRNYVWRTLIEEGVDILNADDLRSAARLDWRRKTKHDLSIPKPL</sequence>
<reference evidence="5" key="1">
    <citation type="journal article" date="2020" name="Stud. Mycol.">
        <title>101 Dothideomycetes genomes: A test case for predicting lifestyles and emergence of pathogens.</title>
        <authorList>
            <person name="Haridas S."/>
            <person name="Albert R."/>
            <person name="Binder M."/>
            <person name="Bloem J."/>
            <person name="LaButti K."/>
            <person name="Salamov A."/>
            <person name="Andreopoulos B."/>
            <person name="Baker S."/>
            <person name="Barry K."/>
            <person name="Bills G."/>
            <person name="Bluhm B."/>
            <person name="Cannon C."/>
            <person name="Castanera R."/>
            <person name="Culley D."/>
            <person name="Daum C."/>
            <person name="Ezra D."/>
            <person name="Gonzalez J."/>
            <person name="Henrissat B."/>
            <person name="Kuo A."/>
            <person name="Liang C."/>
            <person name="Lipzen A."/>
            <person name="Lutzoni F."/>
            <person name="Magnuson J."/>
            <person name="Mondo S."/>
            <person name="Nolan M."/>
            <person name="Ohm R."/>
            <person name="Pangilinan J."/>
            <person name="Park H.-J."/>
            <person name="Ramirez L."/>
            <person name="Alfaro M."/>
            <person name="Sun H."/>
            <person name="Tritt A."/>
            <person name="Yoshinaga Y."/>
            <person name="Zwiers L.-H."/>
            <person name="Turgeon B."/>
            <person name="Goodwin S."/>
            <person name="Spatafora J."/>
            <person name="Crous P."/>
            <person name="Grigoriev I."/>
        </authorList>
    </citation>
    <scope>NUCLEOTIDE SEQUENCE [LARGE SCALE GENOMIC DNA]</scope>
    <source>
        <strain evidence="5">CECT 20119</strain>
    </source>
</reference>
<dbReference type="InterPro" id="IPR039559">
    <property type="entry name" value="AIM6_PI-PLC-like_dom"/>
</dbReference>
<dbReference type="InterPro" id="IPR051236">
    <property type="entry name" value="HAT_RTT109-like"/>
</dbReference>
<evidence type="ECO:0000256" key="2">
    <source>
        <dbReference type="ARBA" id="ARBA00014286"/>
    </source>
</evidence>
<dbReference type="SUPFAM" id="SSF51695">
    <property type="entry name" value="PLC-like phosphodiesterases"/>
    <property type="match status" value="1"/>
</dbReference>
<keyword evidence="5" id="KW-1185">Reference proteome</keyword>
<dbReference type="GO" id="GO:0006629">
    <property type="term" value="P:lipid metabolic process"/>
    <property type="evidence" value="ECO:0007669"/>
    <property type="project" value="InterPro"/>
</dbReference>